<dbReference type="RefSeq" id="WP_323985688.1">
    <property type="nucleotide sequence ID" value="NZ_CP139639.1"/>
</dbReference>
<keyword evidence="6" id="KW-1185">Reference proteome</keyword>
<dbReference type="InterPro" id="IPR008920">
    <property type="entry name" value="TF_FadR/GntR_C"/>
</dbReference>
<gene>
    <name evidence="5" type="ORF">SPL95_14550</name>
</gene>
<accession>A0ABZ0ZXW7</accession>
<dbReference type="PROSITE" id="PS50949">
    <property type="entry name" value="HTH_GNTR"/>
    <property type="match status" value="1"/>
</dbReference>
<keyword evidence="1" id="KW-0805">Transcription regulation</keyword>
<dbReference type="PANTHER" id="PTHR43537">
    <property type="entry name" value="TRANSCRIPTIONAL REGULATOR, GNTR FAMILY"/>
    <property type="match status" value="1"/>
</dbReference>
<proteinExistence type="predicted"/>
<organism evidence="5 6">
    <name type="scientific">Pseudomonas canadensis</name>
    <dbReference type="NCBI Taxonomy" id="915099"/>
    <lineage>
        <taxon>Bacteria</taxon>
        <taxon>Pseudomonadati</taxon>
        <taxon>Pseudomonadota</taxon>
        <taxon>Gammaproteobacteria</taxon>
        <taxon>Pseudomonadales</taxon>
        <taxon>Pseudomonadaceae</taxon>
        <taxon>Pseudomonas</taxon>
    </lineage>
</organism>
<dbReference type="SMART" id="SM00345">
    <property type="entry name" value="HTH_GNTR"/>
    <property type="match status" value="1"/>
</dbReference>
<dbReference type="InterPro" id="IPR011711">
    <property type="entry name" value="GntR_C"/>
</dbReference>
<name>A0ABZ0ZXW7_9PSED</name>
<evidence type="ECO:0000256" key="2">
    <source>
        <dbReference type="ARBA" id="ARBA00023125"/>
    </source>
</evidence>
<dbReference type="Gene3D" id="1.10.10.10">
    <property type="entry name" value="Winged helix-like DNA-binding domain superfamily/Winged helix DNA-binding domain"/>
    <property type="match status" value="1"/>
</dbReference>
<keyword evidence="2" id="KW-0238">DNA-binding</keyword>
<keyword evidence="3" id="KW-0804">Transcription</keyword>
<evidence type="ECO:0000313" key="6">
    <source>
        <dbReference type="Proteomes" id="UP001322392"/>
    </source>
</evidence>
<dbReference type="InterPro" id="IPR036388">
    <property type="entry name" value="WH-like_DNA-bd_sf"/>
</dbReference>
<dbReference type="InterPro" id="IPR036390">
    <property type="entry name" value="WH_DNA-bd_sf"/>
</dbReference>
<dbReference type="Pfam" id="PF07729">
    <property type="entry name" value="FCD"/>
    <property type="match status" value="1"/>
</dbReference>
<dbReference type="EMBL" id="CP139639">
    <property type="protein sequence ID" value="WRI21851.1"/>
    <property type="molecule type" value="Genomic_DNA"/>
</dbReference>
<dbReference type="SUPFAM" id="SSF46785">
    <property type="entry name" value="Winged helix' DNA-binding domain"/>
    <property type="match status" value="1"/>
</dbReference>
<dbReference type="SUPFAM" id="SSF48008">
    <property type="entry name" value="GntR ligand-binding domain-like"/>
    <property type="match status" value="1"/>
</dbReference>
<reference evidence="5 6" key="1">
    <citation type="submission" date="2023-12" db="EMBL/GenBank/DDBJ databases">
        <title>First complete genome sequence of Pseudomonas canadensis strain Pcan-CK-23 isolated from homogenized tissues of Zophobas morio larvae.</title>
        <authorList>
            <person name="Kundlacz C."/>
            <person name="Aldeia C."/>
            <person name="Eddoubaji Y."/>
            <person name="Campos-Madueno E.I."/>
            <person name="Endimiani A."/>
        </authorList>
    </citation>
    <scope>NUCLEOTIDE SEQUENCE [LARGE SCALE GENOMIC DNA]</scope>
    <source>
        <strain evidence="5 6">Pcan-CK-23</strain>
    </source>
</reference>
<evidence type="ECO:0000313" key="5">
    <source>
        <dbReference type="EMBL" id="WRI21851.1"/>
    </source>
</evidence>
<dbReference type="Proteomes" id="UP001322392">
    <property type="component" value="Chromosome"/>
</dbReference>
<dbReference type="Gene3D" id="1.20.120.530">
    <property type="entry name" value="GntR ligand-binding domain-like"/>
    <property type="match status" value="1"/>
</dbReference>
<dbReference type="InterPro" id="IPR000524">
    <property type="entry name" value="Tscrpt_reg_HTH_GntR"/>
</dbReference>
<evidence type="ECO:0000256" key="1">
    <source>
        <dbReference type="ARBA" id="ARBA00023015"/>
    </source>
</evidence>
<protein>
    <submittedName>
        <fullName evidence="5">FCD domain-containing protein</fullName>
    </submittedName>
</protein>
<dbReference type="Pfam" id="PF00392">
    <property type="entry name" value="GntR"/>
    <property type="match status" value="1"/>
</dbReference>
<evidence type="ECO:0000259" key="4">
    <source>
        <dbReference type="PROSITE" id="PS50949"/>
    </source>
</evidence>
<feature type="domain" description="HTH gntR-type" evidence="4">
    <location>
        <begin position="24"/>
        <end position="91"/>
    </location>
</feature>
<dbReference type="SMART" id="SM00895">
    <property type="entry name" value="FCD"/>
    <property type="match status" value="1"/>
</dbReference>
<dbReference type="PANTHER" id="PTHR43537:SF20">
    <property type="entry name" value="HTH-TYPE TRANSCRIPTIONAL REPRESSOR GLAR"/>
    <property type="match status" value="1"/>
</dbReference>
<sequence length="258" mass="28680">MNHNDNTSLLSLVSAGDVLGQGDLTLGVKAHTLIRNDIISGFYKPSQALRLEVLKERYGISFSPIREALNRLQAEKLVVAAPSKGFKVKPISTPEMWDAINTRVLIECEALRLSIASNDKAWQMEVMKAYHSLRLTQRERPTSDCISGGCYEALEAKHSDFHRTLISACGSEWLMGYASQLYSHTERYRRPSLMQVGGDSARDIDAEHLALVDAALAGDANLACELLANHYRETGLWIQKILEQSSGATEVIKHDRIL</sequence>
<evidence type="ECO:0000256" key="3">
    <source>
        <dbReference type="ARBA" id="ARBA00023163"/>
    </source>
</evidence>